<dbReference type="PANTHER" id="PTHR46663:SF3">
    <property type="entry name" value="SLL0267 PROTEIN"/>
    <property type="match status" value="1"/>
</dbReference>
<sequence>MATHTHTFYESYQTYIHRWDAVLLPLTLLVCSMLLAVMAWYLNTRRRLCMSEEHFRNLAEASFEGIILSRNGGTICDCNERASEMSGFSRQELLQCSLYDLIAAEYHAMVRRAIDDGFDGPYEIEGMHADGSRYLLEVRGKTFQSGGHTMRASTLRDVTARRAKEAQLRKLSAAVEHSPASIVITDRDGAIEYVNPAFSRLTGYSMQEALGKNPRILKAGDQPEEFYLELWETLLRGEEWRGEFHNKRKDGSLFWEMASISPILNEKGEILSFVAVKENITERKELRDRLEQMAQFDMLTGLPNRRMFLDRLSQTVAIAQRSEQRFALLFIDLDGFKRINDSYGHEAGDRVLKTVAARLAACIRISDTVGRIGGDEFTVLLATLSHDEDAGQVASKILDALCRPITLPDGQQDSIGASVGISVFPDDAQDGDSLLATADDAMYKVKRSGKHSYCFYHNCKPVGVVREDL</sequence>
<keyword evidence="1" id="KW-0472">Membrane</keyword>
<dbReference type="InterPro" id="IPR000014">
    <property type="entry name" value="PAS"/>
</dbReference>
<feature type="transmembrane region" description="Helical" evidence="1">
    <location>
        <begin position="21"/>
        <end position="42"/>
    </location>
</feature>
<evidence type="ECO:0000313" key="5">
    <source>
        <dbReference type="EMBL" id="SJZ82463.1"/>
    </source>
</evidence>
<dbReference type="InterPro" id="IPR052163">
    <property type="entry name" value="DGC-Regulatory_Protein"/>
</dbReference>
<feature type="domain" description="PAS" evidence="2">
    <location>
        <begin position="51"/>
        <end position="121"/>
    </location>
</feature>
<dbReference type="PANTHER" id="PTHR46663">
    <property type="entry name" value="DIGUANYLATE CYCLASE DGCT-RELATED"/>
    <property type="match status" value="1"/>
</dbReference>
<dbReference type="Pfam" id="PF13426">
    <property type="entry name" value="PAS_9"/>
    <property type="match status" value="2"/>
</dbReference>
<dbReference type="Pfam" id="PF00990">
    <property type="entry name" value="GGDEF"/>
    <property type="match status" value="1"/>
</dbReference>
<dbReference type="FunFam" id="3.30.70.270:FF:000001">
    <property type="entry name" value="Diguanylate cyclase domain protein"/>
    <property type="match status" value="1"/>
</dbReference>
<dbReference type="AlphaFoldDB" id="A0A1T4NTA2"/>
<reference evidence="6" key="1">
    <citation type="submission" date="2017-02" db="EMBL/GenBank/DDBJ databases">
        <authorList>
            <person name="Varghese N."/>
            <person name="Submissions S."/>
        </authorList>
    </citation>
    <scope>NUCLEOTIDE SEQUENCE [LARGE SCALE GENOMIC DNA]</scope>
    <source>
        <strain evidence="6">ATCC BAA-34</strain>
    </source>
</reference>
<dbReference type="NCBIfam" id="TIGR00229">
    <property type="entry name" value="sensory_box"/>
    <property type="match status" value="2"/>
</dbReference>
<gene>
    <name evidence="5" type="ORF">SAMN02745119_01722</name>
</gene>
<proteinExistence type="predicted"/>
<dbReference type="Gene3D" id="3.30.70.270">
    <property type="match status" value="1"/>
</dbReference>
<dbReference type="EMBL" id="FUWR01000008">
    <property type="protein sequence ID" value="SJZ82463.1"/>
    <property type="molecule type" value="Genomic_DNA"/>
</dbReference>
<dbReference type="SMART" id="SM00091">
    <property type="entry name" value="PAS"/>
    <property type="match status" value="2"/>
</dbReference>
<dbReference type="InterPro" id="IPR043128">
    <property type="entry name" value="Rev_trsase/Diguanyl_cyclase"/>
</dbReference>
<feature type="domain" description="PAS" evidence="2">
    <location>
        <begin position="167"/>
        <end position="213"/>
    </location>
</feature>
<evidence type="ECO:0000259" key="4">
    <source>
        <dbReference type="PROSITE" id="PS50887"/>
    </source>
</evidence>
<evidence type="ECO:0000313" key="6">
    <source>
        <dbReference type="Proteomes" id="UP000190102"/>
    </source>
</evidence>
<dbReference type="InterPro" id="IPR029787">
    <property type="entry name" value="Nucleotide_cyclase"/>
</dbReference>
<dbReference type="GO" id="GO:0003824">
    <property type="term" value="F:catalytic activity"/>
    <property type="evidence" value="ECO:0007669"/>
    <property type="project" value="UniProtKB-ARBA"/>
</dbReference>
<organism evidence="5 6">
    <name type="scientific">Trichlorobacter thiogenes</name>
    <dbReference type="NCBI Taxonomy" id="115783"/>
    <lineage>
        <taxon>Bacteria</taxon>
        <taxon>Pseudomonadati</taxon>
        <taxon>Thermodesulfobacteriota</taxon>
        <taxon>Desulfuromonadia</taxon>
        <taxon>Geobacterales</taxon>
        <taxon>Geobacteraceae</taxon>
        <taxon>Trichlorobacter</taxon>
    </lineage>
</organism>
<dbReference type="Proteomes" id="UP000190102">
    <property type="component" value="Unassembled WGS sequence"/>
</dbReference>
<keyword evidence="6" id="KW-1185">Reference proteome</keyword>
<dbReference type="NCBIfam" id="TIGR00254">
    <property type="entry name" value="GGDEF"/>
    <property type="match status" value="1"/>
</dbReference>
<dbReference type="InterPro" id="IPR000160">
    <property type="entry name" value="GGDEF_dom"/>
</dbReference>
<dbReference type="InterPro" id="IPR035965">
    <property type="entry name" value="PAS-like_dom_sf"/>
</dbReference>
<dbReference type="InterPro" id="IPR001610">
    <property type="entry name" value="PAC"/>
</dbReference>
<protein>
    <submittedName>
        <fullName evidence="5">PAS domain S-box-containing protein/diguanylate cyclase (GGDEF) domain-containing protein</fullName>
    </submittedName>
</protein>
<dbReference type="PROSITE" id="PS50112">
    <property type="entry name" value="PAS"/>
    <property type="match status" value="2"/>
</dbReference>
<dbReference type="SMART" id="SM00267">
    <property type="entry name" value="GGDEF"/>
    <property type="match status" value="1"/>
</dbReference>
<feature type="domain" description="PAC" evidence="3">
    <location>
        <begin position="240"/>
        <end position="292"/>
    </location>
</feature>
<dbReference type="CDD" id="cd00130">
    <property type="entry name" value="PAS"/>
    <property type="match status" value="2"/>
</dbReference>
<dbReference type="SMART" id="SM00086">
    <property type="entry name" value="PAC"/>
    <property type="match status" value="2"/>
</dbReference>
<feature type="domain" description="GGDEF" evidence="4">
    <location>
        <begin position="324"/>
        <end position="458"/>
    </location>
</feature>
<dbReference type="InterPro" id="IPR000700">
    <property type="entry name" value="PAS-assoc_C"/>
</dbReference>
<evidence type="ECO:0000259" key="3">
    <source>
        <dbReference type="PROSITE" id="PS50113"/>
    </source>
</evidence>
<dbReference type="CDD" id="cd01949">
    <property type="entry name" value="GGDEF"/>
    <property type="match status" value="1"/>
</dbReference>
<dbReference type="STRING" id="115783.SAMN02745119_01722"/>
<dbReference type="SUPFAM" id="SSF55785">
    <property type="entry name" value="PYP-like sensor domain (PAS domain)"/>
    <property type="match status" value="2"/>
</dbReference>
<evidence type="ECO:0000259" key="2">
    <source>
        <dbReference type="PROSITE" id="PS50112"/>
    </source>
</evidence>
<dbReference type="PROSITE" id="PS50113">
    <property type="entry name" value="PAC"/>
    <property type="match status" value="1"/>
</dbReference>
<dbReference type="SUPFAM" id="SSF55073">
    <property type="entry name" value="Nucleotide cyclase"/>
    <property type="match status" value="1"/>
</dbReference>
<accession>A0A1T4NTA2</accession>
<evidence type="ECO:0000256" key="1">
    <source>
        <dbReference type="SAM" id="Phobius"/>
    </source>
</evidence>
<dbReference type="PROSITE" id="PS50887">
    <property type="entry name" value="GGDEF"/>
    <property type="match status" value="1"/>
</dbReference>
<keyword evidence="1" id="KW-0812">Transmembrane</keyword>
<name>A0A1T4NTA2_9BACT</name>
<dbReference type="Gene3D" id="3.30.450.20">
    <property type="entry name" value="PAS domain"/>
    <property type="match status" value="2"/>
</dbReference>
<keyword evidence="1" id="KW-1133">Transmembrane helix</keyword>